<name>A0A193CD53_AMYOR</name>
<gene>
    <name evidence="3" type="ORF">SD37_36700</name>
</gene>
<evidence type="ECO:0000313" key="3">
    <source>
        <dbReference type="EMBL" id="ANN22283.1"/>
    </source>
</evidence>
<evidence type="ECO:0000313" key="4">
    <source>
        <dbReference type="Proteomes" id="UP000093695"/>
    </source>
</evidence>
<feature type="domain" description="Methylmalonyl-CoA mutase alpha/beta chain catalytic" evidence="2">
    <location>
        <begin position="141"/>
        <end position="464"/>
    </location>
</feature>
<reference evidence="3 4" key="1">
    <citation type="journal article" date="2015" name="Genome Announc.">
        <title>Draft Genome Sequence of Norvancomycin-Producing Strain Amycolatopsis orientalis CPCC200066.</title>
        <authorList>
            <person name="Lei X."/>
            <person name="Yuan F."/>
            <person name="Shi Y."/>
            <person name="Li X."/>
            <person name="Wang L."/>
            <person name="Hong B."/>
        </authorList>
    </citation>
    <scope>NUCLEOTIDE SEQUENCE [LARGE SCALE GENOMIC DNA]</scope>
    <source>
        <strain evidence="3 4">B-37</strain>
    </source>
</reference>
<keyword evidence="4" id="KW-1185">Reference proteome</keyword>
<dbReference type="GO" id="GO:0031419">
    <property type="term" value="F:cobalamin binding"/>
    <property type="evidence" value="ECO:0007669"/>
    <property type="project" value="UniProtKB-KW"/>
</dbReference>
<evidence type="ECO:0000256" key="1">
    <source>
        <dbReference type="ARBA" id="ARBA00011870"/>
    </source>
</evidence>
<proteinExistence type="predicted"/>
<dbReference type="STRING" id="31958.SD37_36700"/>
<organism evidence="3 4">
    <name type="scientific">Amycolatopsis orientalis</name>
    <name type="common">Nocardia orientalis</name>
    <dbReference type="NCBI Taxonomy" id="31958"/>
    <lineage>
        <taxon>Bacteria</taxon>
        <taxon>Bacillati</taxon>
        <taxon>Actinomycetota</taxon>
        <taxon>Actinomycetes</taxon>
        <taxon>Pseudonocardiales</taxon>
        <taxon>Pseudonocardiaceae</taxon>
        <taxon>Amycolatopsis</taxon>
    </lineage>
</organism>
<dbReference type="Proteomes" id="UP000093695">
    <property type="component" value="Chromosome"/>
</dbReference>
<evidence type="ECO:0000259" key="2">
    <source>
        <dbReference type="Pfam" id="PF01642"/>
    </source>
</evidence>
<dbReference type="EMBL" id="CP016174">
    <property type="protein sequence ID" value="ANN22283.1"/>
    <property type="molecule type" value="Genomic_DNA"/>
</dbReference>
<dbReference type="InterPro" id="IPR024067">
    <property type="entry name" value="Me-malonyl-CoA_mutase_sm_su_N"/>
</dbReference>
<feature type="domain" description="Methylmalonyl-CoA mutase alpha/beta chain catalytic" evidence="2">
    <location>
        <begin position="60"/>
        <end position="129"/>
    </location>
</feature>
<dbReference type="AlphaFoldDB" id="A0A193CD53"/>
<dbReference type="KEGG" id="aori:SD37_36700"/>
<dbReference type="GO" id="GO:0019678">
    <property type="term" value="P:propionate metabolic process, methylmalonyl pathway"/>
    <property type="evidence" value="ECO:0007669"/>
    <property type="project" value="TreeGrafter"/>
</dbReference>
<dbReference type="eggNOG" id="COG1884">
    <property type="taxonomic scope" value="Bacteria"/>
</dbReference>
<dbReference type="Pfam" id="PF01642">
    <property type="entry name" value="MM_CoA_mutase"/>
    <property type="match status" value="2"/>
</dbReference>
<protein>
    <submittedName>
        <fullName evidence="3">Methylmalonyl-CoA mutase</fullName>
    </submittedName>
</protein>
<dbReference type="Gene3D" id="1.10.196.20">
    <property type="match status" value="1"/>
</dbReference>
<dbReference type="InterPro" id="IPR006099">
    <property type="entry name" value="MeMalonylCoA_mutase_a/b_cat"/>
</dbReference>
<comment type="subunit">
    <text evidence="1">Heterodimer of an alpha and a beta chain.</text>
</comment>
<dbReference type="InterPro" id="IPR016176">
    <property type="entry name" value="Cbl-dep_enz_cat"/>
</dbReference>
<dbReference type="PANTHER" id="PTHR48101">
    <property type="entry name" value="METHYLMALONYL-COA MUTASE, MITOCHONDRIAL-RELATED"/>
    <property type="match status" value="1"/>
</dbReference>
<dbReference type="Gene3D" id="3.20.20.240">
    <property type="entry name" value="Methylmalonyl-CoA mutase"/>
    <property type="match status" value="1"/>
</dbReference>
<dbReference type="SUPFAM" id="SSF51703">
    <property type="entry name" value="Cobalamin (vitamin B12)-dependent enzymes"/>
    <property type="match status" value="1"/>
</dbReference>
<dbReference type="Gene3D" id="3.40.50.280">
    <property type="entry name" value="Cobalamin-binding domain"/>
    <property type="match status" value="1"/>
</dbReference>
<dbReference type="GO" id="GO:0004494">
    <property type="term" value="F:methylmalonyl-CoA mutase activity"/>
    <property type="evidence" value="ECO:0007669"/>
    <property type="project" value="UniProtKB-EC"/>
</dbReference>
<dbReference type="GO" id="GO:0005737">
    <property type="term" value="C:cytoplasm"/>
    <property type="evidence" value="ECO:0007669"/>
    <property type="project" value="TreeGrafter"/>
</dbReference>
<sequence length="617" mass="64486">MAGTESVPTPAEPDDLVLAAEFPEASREQWRELVAGVLRKSGAIDEAFEGLPESKLVTRTYDGLEIQPLYTAEDTVEGTGFPGLPPFVRSARPEGAVTTGWDIRARYARRDAKVVNTAILADLEGGVSSIWLRAGAGGVPVADLADALNEVYVDLAPVILDAGDEYEAAATALFELFAEREIPASAVTATLGADPIGLTARTGSAHPLAPAAQLAARVAKSHPKVRTIVADGLPFHEAGGSDAQELGAAIAAGVAYLRALTEAGLDVDTAAGQLEFRLAATADQFLTIAKFRAARRLWARVTEVSGGQGSGMRQHAVTSPAMLTQRDPWVNMLRTTVACFGAGVGGADAITVLPFDAAIGQPDAFSARIARNTHAVLLEESKLAGVIDPAGGSWYVENLTDELAKAAWREFTAIEAAGGIEAELASGALAGRLAETWEKRSKRLATRRDPITGVSEFPNLTEKAVVRDPVEALPDGGLPRHRYAEAFEALRDRADAHPSRPRVFLATLGPVAAHTARASFAANLFQAGGIEAVNPGAPEDVVAEFRASGTKVACLCGSNTSYAEEADSVAKALKEAGATSVLLAGKPGDHPDVTGYLYTGCDALEILTGTLNELGVQ</sequence>
<accession>A0A193CD53</accession>
<dbReference type="PANTHER" id="PTHR48101:SF4">
    <property type="entry name" value="METHYLMALONYL-COA MUTASE, MITOCHONDRIAL"/>
    <property type="match status" value="1"/>
</dbReference>
<dbReference type="CDD" id="cd03677">
    <property type="entry name" value="MM_CoA_mutase_beta"/>
    <property type="match status" value="1"/>
</dbReference>